<feature type="region of interest" description="Disordered" evidence="4">
    <location>
        <begin position="31"/>
        <end position="55"/>
    </location>
</feature>
<dbReference type="Pfam" id="PF01520">
    <property type="entry name" value="Amidase_3"/>
    <property type="match status" value="1"/>
</dbReference>
<feature type="domain" description="MurNAc-LAA" evidence="5">
    <location>
        <begin position="265"/>
        <end position="420"/>
    </location>
</feature>
<evidence type="ECO:0000256" key="4">
    <source>
        <dbReference type="SAM" id="MobiDB-lite"/>
    </source>
</evidence>
<dbReference type="RefSeq" id="WP_394309171.1">
    <property type="nucleotide sequence ID" value="NZ_JBHGPK010000001.1"/>
</dbReference>
<accession>A0ABV6ZAE7</accession>
<feature type="compositionally biased region" description="Low complexity" evidence="4">
    <location>
        <begin position="34"/>
        <end position="55"/>
    </location>
</feature>
<dbReference type="Gene3D" id="3.40.630.40">
    <property type="entry name" value="Zn-dependent exopeptidases"/>
    <property type="match status" value="1"/>
</dbReference>
<dbReference type="SUPFAM" id="SSF53187">
    <property type="entry name" value="Zn-dependent exopeptidases"/>
    <property type="match status" value="1"/>
</dbReference>
<dbReference type="SMART" id="SM00646">
    <property type="entry name" value="Ami_3"/>
    <property type="match status" value="1"/>
</dbReference>
<dbReference type="InterPro" id="IPR050695">
    <property type="entry name" value="N-acetylmuramoyl_amidase_3"/>
</dbReference>
<dbReference type="PANTHER" id="PTHR30404">
    <property type="entry name" value="N-ACETYLMURAMOYL-L-ALANINE AMIDASE"/>
    <property type="match status" value="1"/>
</dbReference>
<gene>
    <name evidence="6" type="ORF">ACETRX_05925</name>
</gene>
<dbReference type="Pfam" id="PF11741">
    <property type="entry name" value="AMIN"/>
    <property type="match status" value="1"/>
</dbReference>
<evidence type="ECO:0000256" key="1">
    <source>
        <dbReference type="ARBA" id="ARBA00001561"/>
    </source>
</evidence>
<sequence>MMGGMRLAAIGMLVLLGVGQVQMARAAQGPVAPPVTAEPAPTQPPATASPSALTASDARLAGDDKRTRLIVDLHGSVSDLNFRVFVLPDPYRVVVDLPQIEFGMPPDTGKHGRGVVSAYRFGLIAPGKSRIVLDLTEPAAVDKSFLLDALDDQPARLVIDLVKTDRATFLRTAASQRSSDMTAHPQPQQPSPPLLPESQPGLPVVVVDPGHGGIDMGATSKSGEQEKTIVLEFAKRLADKINGTGRYRAVLTRDGDTFISLAGRVQFARANRASLFISVHADTLHDPFGVRGATIYTLSDRASDAESARYAEQENKADAIAGVDLASEPGDVADILIDLTRRETKSFSNGFAKVLIDQFQAAATLNKNPHRSAGFKVLTAPDIPSVLLELGYLSSRDDVKLLTSDDWRSRAADAVVTAIDGFFQQRRANQPAASSGSAPATP</sequence>
<dbReference type="InterPro" id="IPR021731">
    <property type="entry name" value="AMIN_dom"/>
</dbReference>
<comment type="caution">
    <text evidence="6">The sequence shown here is derived from an EMBL/GenBank/DDBJ whole genome shotgun (WGS) entry which is preliminary data.</text>
</comment>
<evidence type="ECO:0000256" key="2">
    <source>
        <dbReference type="ARBA" id="ARBA00011901"/>
    </source>
</evidence>
<evidence type="ECO:0000313" key="7">
    <source>
        <dbReference type="Proteomes" id="UP001595190"/>
    </source>
</evidence>
<dbReference type="InterPro" id="IPR002508">
    <property type="entry name" value="MurNAc-LAA_cat"/>
</dbReference>
<reference evidence="6 7" key="1">
    <citation type="submission" date="2024-09" db="EMBL/GenBank/DDBJ databases">
        <title>Description of Labrys sedimenti sp. nov., isolated from a diclofenac-degrading enrichment culture, and genome-based reclassification of Labrys portucalensis as a later heterotypic synonym of Labrys neptuniae.</title>
        <authorList>
            <person name="Tancsics A."/>
            <person name="Csepanyi A."/>
        </authorList>
    </citation>
    <scope>NUCLEOTIDE SEQUENCE [LARGE SCALE GENOMIC DNA]</scope>
    <source>
        <strain evidence="6 7">LMG 23412</strain>
    </source>
</reference>
<dbReference type="CDD" id="cd02696">
    <property type="entry name" value="MurNAc-LAA"/>
    <property type="match status" value="1"/>
</dbReference>
<evidence type="ECO:0000259" key="5">
    <source>
        <dbReference type="SMART" id="SM00646"/>
    </source>
</evidence>
<dbReference type="Gene3D" id="2.60.40.3500">
    <property type="match status" value="1"/>
</dbReference>
<dbReference type="EMBL" id="JBHGPK010000001">
    <property type="protein sequence ID" value="MFC2249143.1"/>
    <property type="molecule type" value="Genomic_DNA"/>
</dbReference>
<proteinExistence type="predicted"/>
<dbReference type="Proteomes" id="UP001595190">
    <property type="component" value="Unassembled WGS sequence"/>
</dbReference>
<dbReference type="EC" id="3.5.1.28" evidence="2"/>
<name>A0ABV6ZAE7_9HYPH</name>
<evidence type="ECO:0000313" key="6">
    <source>
        <dbReference type="EMBL" id="MFC2249143.1"/>
    </source>
</evidence>
<protein>
    <recommendedName>
        <fullName evidence="2">N-acetylmuramoyl-L-alanine amidase</fullName>
        <ecNumber evidence="2">3.5.1.28</ecNumber>
    </recommendedName>
</protein>
<comment type="catalytic activity">
    <reaction evidence="1">
        <text>Hydrolyzes the link between N-acetylmuramoyl residues and L-amino acid residues in certain cell-wall glycopeptides.</text>
        <dbReference type="EC" id="3.5.1.28"/>
    </reaction>
</comment>
<evidence type="ECO:0000256" key="3">
    <source>
        <dbReference type="ARBA" id="ARBA00022801"/>
    </source>
</evidence>
<organism evidence="6 7">
    <name type="scientific">Labrys neptuniae</name>
    <dbReference type="NCBI Taxonomy" id="376174"/>
    <lineage>
        <taxon>Bacteria</taxon>
        <taxon>Pseudomonadati</taxon>
        <taxon>Pseudomonadota</taxon>
        <taxon>Alphaproteobacteria</taxon>
        <taxon>Hyphomicrobiales</taxon>
        <taxon>Xanthobacteraceae</taxon>
        <taxon>Labrys</taxon>
    </lineage>
</organism>
<feature type="region of interest" description="Disordered" evidence="4">
    <location>
        <begin position="173"/>
        <end position="201"/>
    </location>
</feature>
<keyword evidence="3" id="KW-0378">Hydrolase</keyword>
<dbReference type="PANTHER" id="PTHR30404:SF0">
    <property type="entry name" value="N-ACETYLMURAMOYL-L-ALANINE AMIDASE AMIC"/>
    <property type="match status" value="1"/>
</dbReference>